<evidence type="ECO:0000313" key="1">
    <source>
        <dbReference type="EMBL" id="RMA41974.1"/>
    </source>
</evidence>
<dbReference type="RefSeq" id="WP_121898081.1">
    <property type="nucleotide sequence ID" value="NZ_RCNT01000005.1"/>
</dbReference>
<sequence length="151" mass="16410">MSEFFRQFFRDESGAITVDWVVLSAAAVSMAVAATDVLEGSIGELASDLEAQLRTQQISDSFVQFTSAHFEPFYQQDLLTVAQAEQLFTNANEMTNSAILTALENGISAMNAGTLTDAQMAELVAVASVAYQRNIVDDAVIEQFFSDIHTV</sequence>
<dbReference type="EMBL" id="RCNT01000005">
    <property type="protein sequence ID" value="RMA41974.1"/>
    <property type="molecule type" value="Genomic_DNA"/>
</dbReference>
<dbReference type="OrthoDB" id="5525128at2"/>
<comment type="caution">
    <text evidence="1">The sequence shown here is derived from an EMBL/GenBank/DDBJ whole genome shotgun (WGS) entry which is preliminary data.</text>
</comment>
<accession>A0A3L9XZJ2</accession>
<proteinExistence type="predicted"/>
<gene>
    <name evidence="1" type="ORF">D9R08_10890</name>
</gene>
<dbReference type="AlphaFoldDB" id="A0A3L9XZJ2"/>
<dbReference type="Proteomes" id="UP000281343">
    <property type="component" value="Unassembled WGS sequence"/>
</dbReference>
<name>A0A3L9XZJ2_9RHOB</name>
<evidence type="ECO:0000313" key="2">
    <source>
        <dbReference type="Proteomes" id="UP000281343"/>
    </source>
</evidence>
<protein>
    <submittedName>
        <fullName evidence="1">Uncharacterized protein</fullName>
    </submittedName>
</protein>
<reference evidence="1 2" key="1">
    <citation type="submission" date="2018-10" db="EMBL/GenBank/DDBJ databases">
        <authorList>
            <person name="Jung H.S."/>
            <person name="Jeon C.O."/>
        </authorList>
    </citation>
    <scope>NUCLEOTIDE SEQUENCE [LARGE SCALE GENOMIC DNA]</scope>
    <source>
        <strain evidence="1 2">MA-7-27</strain>
    </source>
</reference>
<organism evidence="1 2">
    <name type="scientific">Rhodophyticola porphyridii</name>
    <dbReference type="NCBI Taxonomy" id="1852017"/>
    <lineage>
        <taxon>Bacteria</taxon>
        <taxon>Pseudomonadati</taxon>
        <taxon>Pseudomonadota</taxon>
        <taxon>Alphaproteobacteria</taxon>
        <taxon>Rhodobacterales</taxon>
        <taxon>Roseobacteraceae</taxon>
        <taxon>Rhodophyticola</taxon>
    </lineage>
</organism>
<keyword evidence="2" id="KW-1185">Reference proteome</keyword>